<dbReference type="InterPro" id="IPR035992">
    <property type="entry name" value="Ricin_B-like_lectins"/>
</dbReference>
<evidence type="ECO:0000313" key="2">
    <source>
        <dbReference type="Proteomes" id="UP000652013"/>
    </source>
</evidence>
<evidence type="ECO:0000313" key="1">
    <source>
        <dbReference type="EMBL" id="GIJ06483.1"/>
    </source>
</evidence>
<name>A0A8J3YDA5_9ACTN</name>
<dbReference type="Gene3D" id="2.80.10.50">
    <property type="match status" value="1"/>
</dbReference>
<dbReference type="AlphaFoldDB" id="A0A8J3YDA5"/>
<organism evidence="1 2">
    <name type="scientific">Spirilliplanes yamanashiensis</name>
    <dbReference type="NCBI Taxonomy" id="42233"/>
    <lineage>
        <taxon>Bacteria</taxon>
        <taxon>Bacillati</taxon>
        <taxon>Actinomycetota</taxon>
        <taxon>Actinomycetes</taxon>
        <taxon>Micromonosporales</taxon>
        <taxon>Micromonosporaceae</taxon>
        <taxon>Spirilliplanes</taxon>
    </lineage>
</organism>
<reference evidence="1" key="1">
    <citation type="submission" date="2021-01" db="EMBL/GenBank/DDBJ databases">
        <title>Whole genome shotgun sequence of Spirilliplanes yamanashiensis NBRC 15828.</title>
        <authorList>
            <person name="Komaki H."/>
            <person name="Tamura T."/>
        </authorList>
    </citation>
    <scope>NUCLEOTIDE SEQUENCE</scope>
    <source>
        <strain evidence="1">NBRC 15828</strain>
    </source>
</reference>
<dbReference type="EMBL" id="BOOY01000042">
    <property type="protein sequence ID" value="GIJ06483.1"/>
    <property type="molecule type" value="Genomic_DNA"/>
</dbReference>
<accession>A0A8J3YDA5</accession>
<dbReference type="PROSITE" id="PS50231">
    <property type="entry name" value="RICIN_B_LECTIN"/>
    <property type="match status" value="2"/>
</dbReference>
<sequence>MPLAMLIVIVGAGLGLLMSNALLVNITETRTSSGRAASLLAARSGLSSALGTLRAARLSGGGGDTGELPCLPAGGPAVTGTAGSGSSAYAVTIRYLLLDPEGRSLAWVQANSRPCADQLAATPNFAHLTAVGTTAGGNRRTLSATYVFKTEGRTNTAGGRIKVLDVGGTNRLCLDAGNLATVYSGIPLRMRLCNPADFAQPAVPQQRFGYQPNATINLVGADPARFPTGLCVDTSGVGAQALNQKLVLKHCASGSGLARQQWYINTASGFFGPNADRTGFNSFCWSVQQRDTDGSEILLNSTSGGVTGGNSACNTSFPNNYQSWHLDGPTGSGPAGPATRQLVNYETFSRCFDYDSISNIVKTFPCKGHPDPASTSYWNQIWYLPEPGQAAGPVYYLTTGGTKRCIVAPPNPHATDSEDLKAGIVDCPAVLPRNMLFVNRGADTPTFDEAYRIEGTGTWAGTCMGTLGRQAGEQGVVVGFEPCTGHAAQKWNADARTAAGGLTGVVER</sequence>
<keyword evidence="2" id="KW-1185">Reference proteome</keyword>
<dbReference type="SUPFAM" id="SSF50370">
    <property type="entry name" value="Ricin B-like lectins"/>
    <property type="match status" value="1"/>
</dbReference>
<dbReference type="Proteomes" id="UP000652013">
    <property type="component" value="Unassembled WGS sequence"/>
</dbReference>
<protein>
    <submittedName>
        <fullName evidence="1">Uncharacterized protein</fullName>
    </submittedName>
</protein>
<comment type="caution">
    <text evidence="1">The sequence shown here is derived from an EMBL/GenBank/DDBJ whole genome shotgun (WGS) entry which is preliminary data.</text>
</comment>
<gene>
    <name evidence="1" type="ORF">Sya03_58350</name>
</gene>
<proteinExistence type="predicted"/>